<dbReference type="OrthoDB" id="7565870at2"/>
<reference evidence="1 2" key="1">
    <citation type="submission" date="2019-09" db="EMBL/GenBank/DDBJ databases">
        <title>Actinomadura physcomitrii sp. nov., a novel actinomycete isolated from moss [Physcomitrium sphaericum (Ludw) Fuernr].</title>
        <authorList>
            <person name="Zhuang X."/>
            <person name="Liu C."/>
        </authorList>
    </citation>
    <scope>NUCLEOTIDE SEQUENCE [LARGE SCALE GENOMIC DNA]</scope>
    <source>
        <strain evidence="1 2">HMC1</strain>
    </source>
</reference>
<dbReference type="Proteomes" id="UP000468735">
    <property type="component" value="Unassembled WGS sequence"/>
</dbReference>
<evidence type="ECO:0000313" key="2">
    <source>
        <dbReference type="Proteomes" id="UP000468735"/>
    </source>
</evidence>
<evidence type="ECO:0000313" key="1">
    <source>
        <dbReference type="EMBL" id="KAB2347322.1"/>
    </source>
</evidence>
<accession>A0A6H9YMV0</accession>
<sequence>MTRYAERTEVSSEKSRSEIEKTLRRYGATAFAYGWQGLEATVMFELADRRIRFAIPMPDPADGQFVLTPTGRERSQAAAEKEYEQAVRQSWRALALVIKAKLEAVDAKISTVEDEFLAHVVLPDGSTVGDWVAPQLQVAYSQGQMPALLPGGGS</sequence>
<keyword evidence="2" id="KW-1185">Reference proteome</keyword>
<dbReference type="RefSeq" id="WP_151562045.1">
    <property type="nucleotide sequence ID" value="NZ_WBMT01000009.1"/>
</dbReference>
<proteinExistence type="predicted"/>
<comment type="caution">
    <text evidence="1">The sequence shown here is derived from an EMBL/GenBank/DDBJ whole genome shotgun (WGS) entry which is preliminary data.</text>
</comment>
<protein>
    <submittedName>
        <fullName evidence="1">Uncharacterized protein</fullName>
    </submittedName>
</protein>
<gene>
    <name evidence="1" type="ORF">F8566_20130</name>
</gene>
<name>A0A6H9YMV0_9ACTN</name>
<dbReference type="EMBL" id="WBMT01000009">
    <property type="protein sequence ID" value="KAB2347322.1"/>
    <property type="molecule type" value="Genomic_DNA"/>
</dbReference>
<organism evidence="1 2">
    <name type="scientific">Actinomadura rudentiformis</name>
    <dbReference type="NCBI Taxonomy" id="359158"/>
    <lineage>
        <taxon>Bacteria</taxon>
        <taxon>Bacillati</taxon>
        <taxon>Actinomycetota</taxon>
        <taxon>Actinomycetes</taxon>
        <taxon>Streptosporangiales</taxon>
        <taxon>Thermomonosporaceae</taxon>
        <taxon>Actinomadura</taxon>
    </lineage>
</organism>
<dbReference type="AlphaFoldDB" id="A0A6H9YMV0"/>